<evidence type="ECO:0000256" key="3">
    <source>
        <dbReference type="ARBA" id="ARBA00012759"/>
    </source>
</evidence>
<keyword evidence="21" id="KW-1185">Reference proteome</keyword>
<keyword evidence="4" id="KW-0436">Ligase</keyword>
<evidence type="ECO:0000313" key="20">
    <source>
        <dbReference type="EMBL" id="CAF1592378.1"/>
    </source>
</evidence>
<reference evidence="19" key="1">
    <citation type="submission" date="2021-02" db="EMBL/GenBank/DDBJ databases">
        <authorList>
            <person name="Nowell W R."/>
        </authorList>
    </citation>
    <scope>NUCLEOTIDE SEQUENCE</scope>
</reference>
<dbReference type="InterPro" id="IPR011095">
    <property type="entry name" value="Dala_Dala_lig_C"/>
</dbReference>
<evidence type="ECO:0000313" key="18">
    <source>
        <dbReference type="EMBL" id="CAF0949167.1"/>
    </source>
</evidence>
<evidence type="ECO:0000256" key="1">
    <source>
        <dbReference type="ARBA" id="ARBA00000707"/>
    </source>
</evidence>
<dbReference type="Proteomes" id="UP000663832">
    <property type="component" value="Unassembled WGS sequence"/>
</dbReference>
<dbReference type="InterPro" id="IPR038765">
    <property type="entry name" value="Papain-like_cys_pep_sf"/>
</dbReference>
<evidence type="ECO:0000256" key="7">
    <source>
        <dbReference type="ARBA" id="ARBA00022801"/>
    </source>
</evidence>
<evidence type="ECO:0000256" key="10">
    <source>
        <dbReference type="ARBA" id="ARBA00041300"/>
    </source>
</evidence>
<keyword evidence="14" id="KW-0547">Nucleotide-binding</keyword>
<evidence type="ECO:0000256" key="12">
    <source>
        <dbReference type="ARBA" id="ARBA00042420"/>
    </source>
</evidence>
<dbReference type="InterPro" id="IPR050164">
    <property type="entry name" value="Peptidase_C19"/>
</dbReference>
<dbReference type="Pfam" id="PF07478">
    <property type="entry name" value="Dala_Dala_lig_C"/>
    <property type="match status" value="1"/>
</dbReference>
<keyword evidence="14" id="KW-0067">ATP-binding</keyword>
<dbReference type="GO" id="GO:0016579">
    <property type="term" value="P:protein deubiquitination"/>
    <property type="evidence" value="ECO:0007669"/>
    <property type="project" value="InterPro"/>
</dbReference>
<evidence type="ECO:0000313" key="21">
    <source>
        <dbReference type="Proteomes" id="UP000663832"/>
    </source>
</evidence>
<dbReference type="SUPFAM" id="SSF56059">
    <property type="entry name" value="Glutathione synthetase ATP-binding domain-like"/>
    <property type="match status" value="1"/>
</dbReference>
<protein>
    <recommendedName>
        <fullName evidence="9">Ubiquitin carboxyl-terminal hydrolase 36</fullName>
        <ecNumber evidence="3">3.4.19.12</ecNumber>
    </recommendedName>
    <alternativeName>
        <fullName evidence="12">Deubiquitinating enzyme 36</fullName>
    </alternativeName>
    <alternativeName>
        <fullName evidence="11">Protein scrawny</fullName>
    </alternativeName>
    <alternativeName>
        <fullName evidence="10">Ubiquitin thioesterase 36</fullName>
    </alternativeName>
    <alternativeName>
        <fullName evidence="13">Ubiquitin-specific-processing protease 36</fullName>
    </alternativeName>
</protein>
<dbReference type="PROSITE" id="PS50975">
    <property type="entry name" value="ATP_GRASP"/>
    <property type="match status" value="1"/>
</dbReference>
<feature type="region of interest" description="Disordered" evidence="15">
    <location>
        <begin position="1186"/>
        <end position="1222"/>
    </location>
</feature>
<keyword evidence="8" id="KW-0788">Thiol protease</keyword>
<evidence type="ECO:0000259" key="17">
    <source>
        <dbReference type="PROSITE" id="PS50975"/>
    </source>
</evidence>
<name>A0A815GIP5_9BILA</name>
<dbReference type="GO" id="GO:0005829">
    <property type="term" value="C:cytosol"/>
    <property type="evidence" value="ECO:0007669"/>
    <property type="project" value="TreeGrafter"/>
</dbReference>
<evidence type="ECO:0000313" key="22">
    <source>
        <dbReference type="Proteomes" id="UP000663877"/>
    </source>
</evidence>
<comment type="catalytic activity">
    <reaction evidence="1">
        <text>Thiol-dependent hydrolysis of ester, thioester, amide, peptide and isopeptide bonds formed by the C-terminal Gly of ubiquitin (a 76-residue protein attached to proteins as an intracellular targeting signal).</text>
        <dbReference type="EC" id="3.4.19.12"/>
    </reaction>
</comment>
<evidence type="ECO:0000256" key="6">
    <source>
        <dbReference type="ARBA" id="ARBA00022786"/>
    </source>
</evidence>
<dbReference type="Gene3D" id="3.30.470.20">
    <property type="entry name" value="ATP-grasp fold, B domain"/>
    <property type="match status" value="1"/>
</dbReference>
<dbReference type="GO" id="GO:0046872">
    <property type="term" value="F:metal ion binding"/>
    <property type="evidence" value="ECO:0007669"/>
    <property type="project" value="InterPro"/>
</dbReference>
<dbReference type="PANTHER" id="PTHR24006">
    <property type="entry name" value="UBIQUITIN CARBOXYL-TERMINAL HYDROLASE"/>
    <property type="match status" value="1"/>
</dbReference>
<evidence type="ECO:0000256" key="5">
    <source>
        <dbReference type="ARBA" id="ARBA00022670"/>
    </source>
</evidence>
<evidence type="ECO:0000313" key="19">
    <source>
        <dbReference type="EMBL" id="CAF1339404.1"/>
    </source>
</evidence>
<proteinExistence type="inferred from homology"/>
<dbReference type="EMBL" id="CAJNOI010000748">
    <property type="protein sequence ID" value="CAF1339404.1"/>
    <property type="molecule type" value="Genomic_DNA"/>
</dbReference>
<evidence type="ECO:0000256" key="13">
    <source>
        <dbReference type="ARBA" id="ARBA00043009"/>
    </source>
</evidence>
<feature type="domain" description="ATP-grasp" evidence="17">
    <location>
        <begin position="2131"/>
        <end position="2358"/>
    </location>
</feature>
<dbReference type="SUPFAM" id="SSF54001">
    <property type="entry name" value="Cysteine proteinases"/>
    <property type="match status" value="2"/>
</dbReference>
<evidence type="ECO:0000256" key="2">
    <source>
        <dbReference type="ARBA" id="ARBA00009085"/>
    </source>
</evidence>
<comment type="similarity">
    <text evidence="2">Belongs to the peptidase C19 family.</text>
</comment>
<dbReference type="GO" id="GO:0005634">
    <property type="term" value="C:nucleus"/>
    <property type="evidence" value="ECO:0007669"/>
    <property type="project" value="TreeGrafter"/>
</dbReference>
<dbReference type="PANTHER" id="PTHR24006:SF758">
    <property type="entry name" value="UBIQUITIN CARBOXYL-TERMINAL HYDROLASE 36"/>
    <property type="match status" value="1"/>
</dbReference>
<keyword evidence="7" id="KW-0378">Hydrolase</keyword>
<evidence type="ECO:0000256" key="4">
    <source>
        <dbReference type="ARBA" id="ARBA00022598"/>
    </source>
</evidence>
<dbReference type="GO" id="GO:0008716">
    <property type="term" value="F:D-alanine-D-alanine ligase activity"/>
    <property type="evidence" value="ECO:0007669"/>
    <property type="project" value="InterPro"/>
</dbReference>
<keyword evidence="5" id="KW-0645">Protease</keyword>
<dbReference type="PROSITE" id="PS50235">
    <property type="entry name" value="USP_3"/>
    <property type="match status" value="1"/>
</dbReference>
<dbReference type="Pfam" id="PF00443">
    <property type="entry name" value="UCH"/>
    <property type="match status" value="1"/>
</dbReference>
<dbReference type="InterPro" id="IPR011761">
    <property type="entry name" value="ATP-grasp"/>
</dbReference>
<dbReference type="GO" id="GO:0006508">
    <property type="term" value="P:proteolysis"/>
    <property type="evidence" value="ECO:0007669"/>
    <property type="project" value="UniProtKB-KW"/>
</dbReference>
<evidence type="ECO:0000256" key="11">
    <source>
        <dbReference type="ARBA" id="ARBA00042154"/>
    </source>
</evidence>
<dbReference type="Proteomes" id="UP000663877">
    <property type="component" value="Unassembled WGS sequence"/>
</dbReference>
<evidence type="ECO:0000256" key="8">
    <source>
        <dbReference type="ARBA" id="ARBA00022807"/>
    </source>
</evidence>
<dbReference type="InterPro" id="IPR028889">
    <property type="entry name" value="USP"/>
</dbReference>
<dbReference type="Gene3D" id="3.90.70.10">
    <property type="entry name" value="Cysteine proteinases"/>
    <property type="match status" value="1"/>
</dbReference>
<evidence type="ECO:0000256" key="15">
    <source>
        <dbReference type="SAM" id="MobiDB-lite"/>
    </source>
</evidence>
<dbReference type="GO" id="GO:0004843">
    <property type="term" value="F:cysteine-type deubiquitinase activity"/>
    <property type="evidence" value="ECO:0007669"/>
    <property type="project" value="UniProtKB-EC"/>
</dbReference>
<dbReference type="EC" id="3.4.19.12" evidence="3"/>
<dbReference type="EMBL" id="CAJNOM010001108">
    <property type="protein sequence ID" value="CAF1592378.1"/>
    <property type="molecule type" value="Genomic_DNA"/>
</dbReference>
<evidence type="ECO:0000259" key="16">
    <source>
        <dbReference type="PROSITE" id="PS50235"/>
    </source>
</evidence>
<feature type="compositionally biased region" description="Basic residues" evidence="15">
    <location>
        <begin position="1210"/>
        <end position="1222"/>
    </location>
</feature>
<gene>
    <name evidence="19" type="ORF">BJG266_LOCUS34327</name>
    <name evidence="18" type="ORF">QVE165_LOCUS12111</name>
    <name evidence="20" type="ORF">QVE165_LOCUS51422</name>
</gene>
<comment type="caution">
    <text evidence="19">The sequence shown here is derived from an EMBL/GenBank/DDBJ whole genome shotgun (WGS) entry which is preliminary data.</text>
</comment>
<keyword evidence="6" id="KW-0833">Ubl conjugation pathway</keyword>
<dbReference type="GO" id="GO:0005524">
    <property type="term" value="F:ATP binding"/>
    <property type="evidence" value="ECO:0007669"/>
    <property type="project" value="UniProtKB-UniRule"/>
</dbReference>
<evidence type="ECO:0000256" key="14">
    <source>
        <dbReference type="PROSITE-ProRule" id="PRU00409"/>
    </source>
</evidence>
<feature type="compositionally biased region" description="Acidic residues" evidence="15">
    <location>
        <begin position="1191"/>
        <end position="1205"/>
    </location>
</feature>
<dbReference type="OrthoDB" id="10055366at2759"/>
<sequence>MSSNDSDQESYDDNDDDMDGLQLMLKHASPKLPPNTRDRRIFEKAKSILKDSCGVIATANFSKIEFEAVELLVDDYFLVHVEDLFQDVDDIDPNGYIKLVPDEADMMFQGRLAKYDITWERYLKNITIPDIWKNRLSTKGIEYLSTMIFYRRLLNIPLHQSLNYVQTIDHVHVKSGKQLLSNTNKSFLHDESLNLNEQTVFGNIFTSTPKRINDCASNSTQDHIKATDISNPINNSTRNNVTYNIDDTKPYMDWNKLRENFVGLSNMDGASCYINATLQCLASTPPLVDWMMKQKYHLTTCQLSNMEKFCSICQLTNIIETIYSSSKENVINEDAIVVTSAECIKTNLNKLSPSFILGEQEDAHLFIISLLDHFGDCFFSHMAILSKVEPTMTIIDQIFRITLLNTIECSSCSNISTSEEFVSTLCIEINNMNYLNDAIAHFIKPEILTNDNAYRCANCSSLVNAAKRITFDDLPPILIINLKRSTGFGSSTRKHTQMVNYDDLLNMYPYITDKVLDSNKENQNNTESNNYIYQLYAIINHISDNNKNGHYHAYIRTSKNNWFLVNDTHYRQVSTEEVFNNKDASMFFYGKASHGRINNNRTFKRQPLQCSSVDNYVVSTANVEIPPPGFTQSSITISNKSLTGTSDSQRDISRIVTSVAAGVPLQEIFECKLPDIYQFKLTSTELIEMFNCRQIIHKKEYDNKMKKLGLAPEPSLLSSEYKNLSKLKSISNNKSSNIYSINMNEYDTPSGRTVNIEYFNILWPHLKHYNPYCGLCVVTRYFGHDYSQSTSLLLRCVLQCSGRDCKFGCKVFVRNGGECYLITSNSTVYHHIGDPICRPVRGSQREKIMEKFKAGGSVFRVHAEYAEKRTTLEKQGFNYDTTGKSKKVFKKIKAEVVAQSLLAPDVATGIDRLHDQLVFDVKGTTLRGALQIVQSHPFCSIVFTEASIRLYDAIVEHKDSVLSWDATGGVVKNFTSKQILYYELTISHPNIVNEDSLIPLTFMLSESQSLFTITQWLGAFKENHKKIFPHKKDRFPKPAIILSDRAQIFLQAALLIFNEENYRQFLSRAYRIVTKRAHPTDFSKTNIHACLSHFMLDMRKRVNKHLPDEIREFAMWAMALMVNSNTYNEIKENWRLICQVFLNNTTNSNVHFKKYYTILLSRISKITIDSNASKAISNSKDGISDTNDPFEFNDEDDSFDTDEENELHSNKRRKTSRKKKKCSTSHVIDEEKELNEFDSPFKNDLNTIYYECCEESIKINGTPSSTDKISKGSRMWLLFINQRCMPTVAIWSNLLLGNLSRHGQSSVHAFDTLLVSTHDQRTNAISERRMGIVKRTQLGVETRTRVDLVLQILVYDMIRLVETFSVSYMATCSQTDNLQNDRQLVLNEVREKWRQPNHRGHGYYCKPPNELIKNNLKNALIMCPSTINSGLVIPVLPVSNWLNVTLGILLSIKVFRDTLPQSSLTMRSISVEIIHFISNWMLCLNRIKPPKKTSPEQKELLNFKFHLPLNVPSDIDQQIAYILDKILIELLGRPIPVKIIYTCTSCQFITETRSEINYILISMLKNQFHLDDQLSNYFTGNISDYKCTKCHSYMLRHIKIIDCPSVIILKIDHNKDSSTTSCKSPDAICFSQFMDKSSIGCVSSTVFDVVGFLSVCSSADMKEKKLMSVTKIKQRWYVNPLQKLIGNGINFSKSFATSRIIILERVRTCSSNFLYAIAQCCSFTMNIKHDRIEPYKTLRDAIKIIENNEEFSELRRRLLSTSITYYICNKCSSSSDSLSLLYDCIHIYEQNSDNTCVYGMPLLYQELLDSHCSICNEKTKRIVLPIHNQIHVQCPSILMCCLSHTTFNTVINFHVELTDHIRNKHVYKPVSALLVDEYNTLSVIKLKNRSVYCSSPYETSNLVSNDEINELFYTARTVIVFLEHQTDTDMDNAINSNINEHRLPTVSPPHQEINNMNNVINTTSNVLHTPALSSAHQTTTTATSTTPVLLQQPLSVSIFDKTSSVKWTTTDMFDAHIHILYPVSLELNVMAEDDLYIANEYPREERIKALVQLLHSYGFHVNVHHISLSNSKEILKSIDRYQSIVFNLCDGNELDGYPGASIIEEMDRLQLKYTGVRSEFYKISEDKSLMKHQLMKDGIPTMPFMIINNDTSVQDIDAHFQSYPIIVKPITSYASMDITHQSICFNAEETLAQSRRISPRALNGIFAEGYLAGREFTVLIAGDSLYGIKVYPAVERIFNVKLSTYERFVTFDQDRFRIGNNSKEKTTIDPIYQYRLVSNDENDILKKVAEDAYNSLGGNGYARVDIRTSDLDRFDPTVLEVNAQCSLSFDIDEMCSSMGHIFRLANLDIEQFTLSLIEYAQNRHY</sequence>
<evidence type="ECO:0000256" key="9">
    <source>
        <dbReference type="ARBA" id="ARBA00039432"/>
    </source>
</evidence>
<feature type="domain" description="USP" evidence="16">
    <location>
        <begin position="262"/>
        <end position="592"/>
    </location>
</feature>
<accession>A0A815GIP5</accession>
<dbReference type="InterPro" id="IPR001394">
    <property type="entry name" value="Peptidase_C19_UCH"/>
</dbReference>
<dbReference type="EMBL" id="CAJNOM010000060">
    <property type="protein sequence ID" value="CAF0949167.1"/>
    <property type="molecule type" value="Genomic_DNA"/>
</dbReference>
<organism evidence="19 22">
    <name type="scientific">Adineta steineri</name>
    <dbReference type="NCBI Taxonomy" id="433720"/>
    <lineage>
        <taxon>Eukaryota</taxon>
        <taxon>Metazoa</taxon>
        <taxon>Spiralia</taxon>
        <taxon>Gnathifera</taxon>
        <taxon>Rotifera</taxon>
        <taxon>Eurotatoria</taxon>
        <taxon>Bdelloidea</taxon>
        <taxon>Adinetida</taxon>
        <taxon>Adinetidae</taxon>
        <taxon>Adineta</taxon>
    </lineage>
</organism>